<dbReference type="InterPro" id="IPR051164">
    <property type="entry name" value="NmrA-like_oxidored"/>
</dbReference>
<evidence type="ECO:0000313" key="6">
    <source>
        <dbReference type="Proteomes" id="UP000094020"/>
    </source>
</evidence>
<reference evidence="5" key="4">
    <citation type="submission" date="2024-02" db="EMBL/GenBank/DDBJ databases">
        <title>Comparative genomics of Cryptococcus and Kwoniella reveals pathogenesis evolution and contrasting modes of karyotype evolution via chromosome fusion or intercentromeric recombination.</title>
        <authorList>
            <person name="Coelho M.A."/>
            <person name="David-Palma M."/>
            <person name="Shea T."/>
            <person name="Bowers K."/>
            <person name="McGinley-Smith S."/>
            <person name="Mohammad A.W."/>
            <person name="Gnirke A."/>
            <person name="Yurkov A.M."/>
            <person name="Nowrousian M."/>
            <person name="Sun S."/>
            <person name="Cuomo C.A."/>
            <person name="Heitman J."/>
        </authorList>
    </citation>
    <scope>NUCLEOTIDE SEQUENCE</scope>
    <source>
        <strain evidence="5">CBS 10737</strain>
    </source>
</reference>
<feature type="domain" description="NmrA-like" evidence="3">
    <location>
        <begin position="7"/>
        <end position="246"/>
    </location>
</feature>
<dbReference type="RefSeq" id="XP_019012536.1">
    <property type="nucleotide sequence ID" value="XM_019153796.1"/>
</dbReference>
<dbReference type="PANTHER" id="PTHR42748">
    <property type="entry name" value="NITROGEN METABOLITE REPRESSION PROTEIN NMRA FAMILY MEMBER"/>
    <property type="match status" value="1"/>
</dbReference>
<dbReference type="Gene3D" id="3.40.50.720">
    <property type="entry name" value="NAD(P)-binding Rossmann-like Domain"/>
    <property type="match status" value="1"/>
</dbReference>
<dbReference type="SUPFAM" id="SSF51735">
    <property type="entry name" value="NAD(P)-binding Rossmann-fold domains"/>
    <property type="match status" value="1"/>
</dbReference>
<keyword evidence="6" id="KW-1185">Reference proteome</keyword>
<sequence>MTSNVRIIVVFGATGVQGTGLIEALSPHEEFSILALSRNPQSESSKYLASLPRVKVVKVPDDCMEEPLKVFQSLNLQKGDVHGVFSVQGYVDDTTMIRQGKAIADASVEFEVKHIVYSSVDFAGLENTGFSAFECKREVENYIKKLSIQYTFLRPVQFMDIWLPKIEFQFKVGRTVWSKFTYYKNPNKKHQLISSKDIGKAGSIAFIKGHEWKSDGIIRLAGDELSVKDIQLIYKEVMGENIPFAPSFLAWTVKQFVPIVKQFAQFFEETGYNVPIAEVRKDIPDLEDYRTFLLRHKNKM</sequence>
<evidence type="ECO:0000313" key="4">
    <source>
        <dbReference type="EMBL" id="OCF51317.1"/>
    </source>
</evidence>
<dbReference type="Proteomes" id="UP000094020">
    <property type="component" value="Chromosome 6"/>
</dbReference>
<comment type="similarity">
    <text evidence="1">Belongs to the NmrA-type oxidoreductase family.</text>
</comment>
<name>A0A1B9I6Z4_9TREE</name>
<evidence type="ECO:0000256" key="2">
    <source>
        <dbReference type="ARBA" id="ARBA00022857"/>
    </source>
</evidence>
<dbReference type="STRING" id="1296096.A0A1B9I6Z4"/>
<dbReference type="Pfam" id="PF05368">
    <property type="entry name" value="NmrA"/>
    <property type="match status" value="1"/>
</dbReference>
<dbReference type="OrthoDB" id="9997102at2759"/>
<dbReference type="EMBL" id="KV700115">
    <property type="protein sequence ID" value="OCF51317.1"/>
    <property type="molecule type" value="Genomic_DNA"/>
</dbReference>
<dbReference type="GO" id="GO:0005634">
    <property type="term" value="C:nucleus"/>
    <property type="evidence" value="ECO:0007669"/>
    <property type="project" value="TreeGrafter"/>
</dbReference>
<dbReference type="InterPro" id="IPR008030">
    <property type="entry name" value="NmrA-like"/>
</dbReference>
<evidence type="ECO:0000256" key="1">
    <source>
        <dbReference type="ARBA" id="ARBA00006328"/>
    </source>
</evidence>
<evidence type="ECO:0000313" key="5">
    <source>
        <dbReference type="EMBL" id="WWC70549.1"/>
    </source>
</evidence>
<dbReference type="EMBL" id="CP144524">
    <property type="protein sequence ID" value="WWC70549.1"/>
    <property type="molecule type" value="Genomic_DNA"/>
</dbReference>
<keyword evidence="2" id="KW-0521">NADP</keyword>
<reference evidence="4" key="1">
    <citation type="submission" date="2013-07" db="EMBL/GenBank/DDBJ databases">
        <title>The Genome Sequence of Cryptococcus pinus CBS10737.</title>
        <authorList>
            <consortium name="The Broad Institute Genome Sequencing Platform"/>
            <person name="Cuomo C."/>
            <person name="Litvintseva A."/>
            <person name="Chen Y."/>
            <person name="Heitman J."/>
            <person name="Sun S."/>
            <person name="Springer D."/>
            <person name="Dromer F."/>
            <person name="Young S.K."/>
            <person name="Zeng Q."/>
            <person name="Gargeya S."/>
            <person name="Fitzgerald M."/>
            <person name="Abouelleil A."/>
            <person name="Alvarado L."/>
            <person name="Berlin A.M."/>
            <person name="Chapman S.B."/>
            <person name="Dewar J."/>
            <person name="Goldberg J."/>
            <person name="Griggs A."/>
            <person name="Gujja S."/>
            <person name="Hansen M."/>
            <person name="Howarth C."/>
            <person name="Imamovic A."/>
            <person name="Larimer J."/>
            <person name="McCowan C."/>
            <person name="Murphy C."/>
            <person name="Pearson M."/>
            <person name="Priest M."/>
            <person name="Roberts A."/>
            <person name="Saif S."/>
            <person name="Shea T."/>
            <person name="Sykes S."/>
            <person name="Wortman J."/>
            <person name="Nusbaum C."/>
            <person name="Birren B."/>
        </authorList>
    </citation>
    <scope>NUCLEOTIDE SEQUENCE [LARGE SCALE GENOMIC DNA]</scope>
    <source>
        <strain evidence="4">CBS 10737</strain>
    </source>
</reference>
<reference evidence="5" key="2">
    <citation type="submission" date="2013-07" db="EMBL/GenBank/DDBJ databases">
        <authorList>
            <consortium name="The Broad Institute Genome Sequencing Platform"/>
            <person name="Cuomo C."/>
            <person name="Litvintseva A."/>
            <person name="Chen Y."/>
            <person name="Heitman J."/>
            <person name="Sun S."/>
            <person name="Springer D."/>
            <person name="Dromer F."/>
            <person name="Young S.K."/>
            <person name="Zeng Q."/>
            <person name="Gargeya S."/>
            <person name="Fitzgerald M."/>
            <person name="Abouelleil A."/>
            <person name="Alvarado L."/>
            <person name="Berlin A.M."/>
            <person name="Chapman S.B."/>
            <person name="Dewar J."/>
            <person name="Goldberg J."/>
            <person name="Griggs A."/>
            <person name="Gujja S."/>
            <person name="Hansen M."/>
            <person name="Howarth C."/>
            <person name="Imamovic A."/>
            <person name="Larimer J."/>
            <person name="McCowan C."/>
            <person name="Murphy C."/>
            <person name="Pearson M."/>
            <person name="Priest M."/>
            <person name="Roberts A."/>
            <person name="Saif S."/>
            <person name="Shea T."/>
            <person name="Sykes S."/>
            <person name="Wortman J."/>
            <person name="Nusbaum C."/>
            <person name="Birren B."/>
        </authorList>
    </citation>
    <scope>NUCLEOTIDE SEQUENCE</scope>
    <source>
        <strain evidence="5">CBS 10737</strain>
    </source>
</reference>
<dbReference type="Gene3D" id="3.90.25.10">
    <property type="entry name" value="UDP-galactose 4-epimerase, domain 1"/>
    <property type="match status" value="1"/>
</dbReference>
<dbReference type="InterPro" id="IPR036291">
    <property type="entry name" value="NAD(P)-bd_dom_sf"/>
</dbReference>
<dbReference type="GeneID" id="30170400"/>
<dbReference type="AlphaFoldDB" id="A0A1B9I6Z4"/>
<organism evidence="4">
    <name type="scientific">Kwoniella pini CBS 10737</name>
    <dbReference type="NCBI Taxonomy" id="1296096"/>
    <lineage>
        <taxon>Eukaryota</taxon>
        <taxon>Fungi</taxon>
        <taxon>Dikarya</taxon>
        <taxon>Basidiomycota</taxon>
        <taxon>Agaricomycotina</taxon>
        <taxon>Tremellomycetes</taxon>
        <taxon>Tremellales</taxon>
        <taxon>Cryptococcaceae</taxon>
        <taxon>Kwoniella</taxon>
    </lineage>
</organism>
<gene>
    <name evidence="4" type="ORF">I206_02031</name>
    <name evidence="5" type="ORF">I206_104500</name>
</gene>
<accession>A0A1B9I6Z4</accession>
<proteinExistence type="inferred from homology"/>
<evidence type="ECO:0000259" key="3">
    <source>
        <dbReference type="Pfam" id="PF05368"/>
    </source>
</evidence>
<protein>
    <recommendedName>
        <fullName evidence="3">NmrA-like domain-containing protein</fullName>
    </recommendedName>
</protein>
<dbReference type="KEGG" id="kpin:30170400"/>
<dbReference type="PANTHER" id="PTHR42748:SF7">
    <property type="entry name" value="NMRA LIKE REDOX SENSOR 1-RELATED"/>
    <property type="match status" value="1"/>
</dbReference>
<reference evidence="4" key="3">
    <citation type="submission" date="2016-07" db="EMBL/GenBank/DDBJ databases">
        <title>Evolution of pathogenesis and genome organization in the Tremellales.</title>
        <authorList>
            <person name="Cuomo C."/>
            <person name="Litvintseva A."/>
            <person name="Heitman J."/>
            <person name="Chen Y."/>
            <person name="Sun S."/>
            <person name="Springer D."/>
            <person name="Dromer F."/>
            <person name="Young S."/>
            <person name="Zeng Q."/>
            <person name="Chapman S."/>
            <person name="Gujja S."/>
            <person name="Saif S."/>
            <person name="Birren B."/>
        </authorList>
    </citation>
    <scope>NUCLEOTIDE SEQUENCE</scope>
    <source>
        <strain evidence="4">CBS 10737</strain>
    </source>
</reference>